<dbReference type="Pfam" id="PF00015">
    <property type="entry name" value="MCPsignal"/>
    <property type="match status" value="1"/>
</dbReference>
<gene>
    <name evidence="12" type="ORF">HNQ41_000679</name>
</gene>
<evidence type="ECO:0000256" key="2">
    <source>
        <dbReference type="ARBA" id="ARBA00022475"/>
    </source>
</evidence>
<dbReference type="InterPro" id="IPR004089">
    <property type="entry name" value="MCPsignal_dom"/>
</dbReference>
<dbReference type="CDD" id="cd06225">
    <property type="entry name" value="HAMP"/>
    <property type="match status" value="1"/>
</dbReference>
<dbReference type="PANTHER" id="PTHR32089:SF112">
    <property type="entry name" value="LYSOZYME-LIKE PROTEIN-RELATED"/>
    <property type="match status" value="1"/>
</dbReference>
<dbReference type="GO" id="GO:0006935">
    <property type="term" value="P:chemotaxis"/>
    <property type="evidence" value="ECO:0007669"/>
    <property type="project" value="InterPro"/>
</dbReference>
<organism evidence="12 13">
    <name type="scientific">Texcoconibacillus texcoconensis</name>
    <dbReference type="NCBI Taxonomy" id="1095777"/>
    <lineage>
        <taxon>Bacteria</taxon>
        <taxon>Bacillati</taxon>
        <taxon>Bacillota</taxon>
        <taxon>Bacilli</taxon>
        <taxon>Bacillales</taxon>
        <taxon>Bacillaceae</taxon>
        <taxon>Texcoconibacillus</taxon>
    </lineage>
</organism>
<comment type="subcellular location">
    <subcellularLocation>
        <location evidence="1">Cell membrane</location>
    </subcellularLocation>
</comment>
<dbReference type="SUPFAM" id="SSF58104">
    <property type="entry name" value="Methyl-accepting chemotaxis protein (MCP) signaling domain"/>
    <property type="match status" value="1"/>
</dbReference>
<evidence type="ECO:0000256" key="1">
    <source>
        <dbReference type="ARBA" id="ARBA00004236"/>
    </source>
</evidence>
<dbReference type="InterPro" id="IPR003660">
    <property type="entry name" value="HAMP_dom"/>
</dbReference>
<dbReference type="InterPro" id="IPR024478">
    <property type="entry name" value="HlyB_4HB_MCP"/>
</dbReference>
<dbReference type="PROSITE" id="PS50885">
    <property type="entry name" value="HAMP"/>
    <property type="match status" value="1"/>
</dbReference>
<dbReference type="Pfam" id="PF00672">
    <property type="entry name" value="HAMP"/>
    <property type="match status" value="1"/>
</dbReference>
<feature type="coiled-coil region" evidence="7">
    <location>
        <begin position="526"/>
        <end position="556"/>
    </location>
</feature>
<dbReference type="InterPro" id="IPR004090">
    <property type="entry name" value="Chemotax_Me-accpt_rcpt"/>
</dbReference>
<dbReference type="PROSITE" id="PS50111">
    <property type="entry name" value="CHEMOTAXIS_TRANSDUC_2"/>
    <property type="match status" value="1"/>
</dbReference>
<comment type="similarity">
    <text evidence="5">Belongs to the methyl-accepting chemotaxis (MCP) protein family.</text>
</comment>
<dbReference type="CDD" id="cd11386">
    <property type="entry name" value="MCP_signal"/>
    <property type="match status" value="1"/>
</dbReference>
<evidence type="ECO:0000313" key="13">
    <source>
        <dbReference type="Proteomes" id="UP000551878"/>
    </source>
</evidence>
<keyword evidence="2" id="KW-1003">Cell membrane</keyword>
<evidence type="ECO:0000256" key="5">
    <source>
        <dbReference type="ARBA" id="ARBA00029447"/>
    </source>
</evidence>
<accession>A0A840QMC8</accession>
<dbReference type="PRINTS" id="PR00260">
    <property type="entry name" value="CHEMTRNSDUCR"/>
</dbReference>
<evidence type="ECO:0000256" key="8">
    <source>
        <dbReference type="SAM" id="MobiDB-lite"/>
    </source>
</evidence>
<sequence>MKLTLKQKLIASFVIIAVIFGFSGGISYWTMNETNNSYEYIIDNVSELEVISSSIETNVNVQSAQLRGYLLDQDSERLERFENANEQINTLIEEGRSLATMEDTLDMLDSLEQLNYDYYRQANTAISLADNDLEGGIEYFNNSVANIANAAIADSQVFSEWLGDIVEEETAATVQGAERAMMGILITTVIAFIIAIVIGTVLSNRITKPIIKLSENATEMANGNLNVETVKMKSRDEVQTLNVSFEKMAENLREMIGQISSNAEQVAASSEELTSSADETTKATNQITESIQEVASGAERQSDSTNRSKNTVNEISAGMDKIVSGVESATASTAVSDEKAENGVKVVEKAIDQMGTIDAKTAEISNVVDQLGNKSKEIGSIISLITDVAEQTNLLALNAAIEAARAGEHGKGFAVVADEVRKLAEQSNQSANQISGLIQEIQQGIDQSVSVMGEGRASVQEGITYVNEAGSEFGTIQSSIHDISSQIQGIASAVIEMKGNTETVVESVDDAASVSEKTSSYAQNVAASAEEQMASMEEISAAAETLSSMAEELQAEVQKFRV</sequence>
<proteinExistence type="inferred from homology"/>
<dbReference type="GO" id="GO:0005886">
    <property type="term" value="C:plasma membrane"/>
    <property type="evidence" value="ECO:0007669"/>
    <property type="project" value="UniProtKB-SubCell"/>
</dbReference>
<feature type="region of interest" description="Disordered" evidence="8">
    <location>
        <begin position="293"/>
        <end position="313"/>
    </location>
</feature>
<keyword evidence="13" id="KW-1185">Reference proteome</keyword>
<dbReference type="PANTHER" id="PTHR32089">
    <property type="entry name" value="METHYL-ACCEPTING CHEMOTAXIS PROTEIN MCPB"/>
    <property type="match status" value="1"/>
</dbReference>
<evidence type="ECO:0000313" key="12">
    <source>
        <dbReference type="EMBL" id="MBB5172535.1"/>
    </source>
</evidence>
<dbReference type="EMBL" id="JACHHB010000002">
    <property type="protein sequence ID" value="MBB5172535.1"/>
    <property type="molecule type" value="Genomic_DNA"/>
</dbReference>
<keyword evidence="9" id="KW-1133">Transmembrane helix</keyword>
<evidence type="ECO:0000256" key="3">
    <source>
        <dbReference type="ARBA" id="ARBA00023136"/>
    </source>
</evidence>
<evidence type="ECO:0000256" key="7">
    <source>
        <dbReference type="SAM" id="Coils"/>
    </source>
</evidence>
<dbReference type="SMART" id="SM00304">
    <property type="entry name" value="HAMP"/>
    <property type="match status" value="2"/>
</dbReference>
<evidence type="ECO:0000259" key="10">
    <source>
        <dbReference type="PROSITE" id="PS50111"/>
    </source>
</evidence>
<dbReference type="RefSeq" id="WP_184662986.1">
    <property type="nucleotide sequence ID" value="NZ_JACHHB010000002.1"/>
</dbReference>
<feature type="compositionally biased region" description="Polar residues" evidence="8">
    <location>
        <begin position="303"/>
        <end position="313"/>
    </location>
</feature>
<dbReference type="Gene3D" id="1.10.287.950">
    <property type="entry name" value="Methyl-accepting chemotaxis protein"/>
    <property type="match status" value="1"/>
</dbReference>
<keyword evidence="9" id="KW-0812">Transmembrane</keyword>
<dbReference type="AlphaFoldDB" id="A0A840QMC8"/>
<comment type="caution">
    <text evidence="12">The sequence shown here is derived from an EMBL/GenBank/DDBJ whole genome shotgun (WGS) entry which is preliminary data.</text>
</comment>
<dbReference type="GO" id="GO:0007165">
    <property type="term" value="P:signal transduction"/>
    <property type="evidence" value="ECO:0007669"/>
    <property type="project" value="UniProtKB-KW"/>
</dbReference>
<keyword evidence="7" id="KW-0175">Coiled coil</keyword>
<dbReference type="GO" id="GO:0004888">
    <property type="term" value="F:transmembrane signaling receptor activity"/>
    <property type="evidence" value="ECO:0007669"/>
    <property type="project" value="InterPro"/>
</dbReference>
<evidence type="ECO:0000259" key="11">
    <source>
        <dbReference type="PROSITE" id="PS50885"/>
    </source>
</evidence>
<dbReference type="SMART" id="SM00283">
    <property type="entry name" value="MA"/>
    <property type="match status" value="1"/>
</dbReference>
<evidence type="ECO:0000256" key="9">
    <source>
        <dbReference type="SAM" id="Phobius"/>
    </source>
</evidence>
<protein>
    <submittedName>
        <fullName evidence="12">Methyl-accepting chemotaxis protein</fullName>
    </submittedName>
</protein>
<feature type="transmembrane region" description="Helical" evidence="9">
    <location>
        <begin position="9"/>
        <end position="29"/>
    </location>
</feature>
<evidence type="ECO:0000256" key="4">
    <source>
        <dbReference type="ARBA" id="ARBA00023224"/>
    </source>
</evidence>
<reference evidence="12 13" key="1">
    <citation type="submission" date="2020-08" db="EMBL/GenBank/DDBJ databases">
        <title>Genomic Encyclopedia of Type Strains, Phase IV (KMG-IV): sequencing the most valuable type-strain genomes for metagenomic binning, comparative biology and taxonomic classification.</title>
        <authorList>
            <person name="Goeker M."/>
        </authorList>
    </citation>
    <scope>NUCLEOTIDE SEQUENCE [LARGE SCALE GENOMIC DNA]</scope>
    <source>
        <strain evidence="12 13">DSM 24696</strain>
    </source>
</reference>
<dbReference type="Pfam" id="PF12729">
    <property type="entry name" value="4HB_MCP_1"/>
    <property type="match status" value="1"/>
</dbReference>
<feature type="domain" description="Methyl-accepting transducer" evidence="10">
    <location>
        <begin position="276"/>
        <end position="547"/>
    </location>
</feature>
<evidence type="ECO:0000256" key="6">
    <source>
        <dbReference type="PROSITE-ProRule" id="PRU00284"/>
    </source>
</evidence>
<keyword evidence="3 9" id="KW-0472">Membrane</keyword>
<feature type="domain" description="HAMP" evidence="11">
    <location>
        <begin position="204"/>
        <end position="257"/>
    </location>
</feature>
<keyword evidence="4 6" id="KW-0807">Transducer</keyword>
<name>A0A840QMC8_9BACI</name>
<feature type="transmembrane region" description="Helical" evidence="9">
    <location>
        <begin position="180"/>
        <end position="202"/>
    </location>
</feature>
<dbReference type="Proteomes" id="UP000551878">
    <property type="component" value="Unassembled WGS sequence"/>
</dbReference>
<dbReference type="Gene3D" id="6.10.340.10">
    <property type="match status" value="1"/>
</dbReference>